<accession>A0ABU9UBU3</accession>
<sequence>MNIEWAKKQLELGVIEKEYIDFLKNEYLTAILDPKDPKDVNALVAYAGYLNSVGLNSDNYPLFLYVLFANNAAAVDVLLDGYDAATFMEEVIPNHYIIESFFEFMRNYKKNEVYRRSLEVIVGYMAKIYNSVEEGYQLYQPTVSDVNALGKFLDEEQDQDESLNRLILDVLLFFSDLDMPYETDENKLEIARQSSRIRSDYFDNTRSLINSLTETTLEKSDSVKFGVAPEYFYGKVPG</sequence>
<dbReference type="EMBL" id="JBCHKQ010000002">
    <property type="protein sequence ID" value="MEM5948141.1"/>
    <property type="molecule type" value="Genomic_DNA"/>
</dbReference>
<proteinExistence type="predicted"/>
<protein>
    <submittedName>
        <fullName evidence="1">Uncharacterized protein</fullName>
    </submittedName>
</protein>
<evidence type="ECO:0000313" key="2">
    <source>
        <dbReference type="Proteomes" id="UP001466331"/>
    </source>
</evidence>
<keyword evidence="2" id="KW-1185">Reference proteome</keyword>
<evidence type="ECO:0000313" key="1">
    <source>
        <dbReference type="EMBL" id="MEM5948141.1"/>
    </source>
</evidence>
<gene>
    <name evidence="1" type="ORF">WKV44_06265</name>
</gene>
<dbReference type="Proteomes" id="UP001466331">
    <property type="component" value="Unassembled WGS sequence"/>
</dbReference>
<dbReference type="RefSeq" id="WP_420069587.1">
    <property type="nucleotide sequence ID" value="NZ_JBCHKQ010000002.1"/>
</dbReference>
<name>A0ABU9UBU3_9SPIR</name>
<comment type="caution">
    <text evidence="1">The sequence shown here is derived from an EMBL/GenBank/DDBJ whole genome shotgun (WGS) entry which is preliminary data.</text>
</comment>
<reference evidence="1 2" key="1">
    <citation type="submission" date="2024-03" db="EMBL/GenBank/DDBJ databases">
        <title>Ignisphaera cupida sp. nov., a hyperthermophilic hydrolytic archaeon from a hot spring of Kamchatka, and proposal of Ignisphaeraceae fam. nov.</title>
        <authorList>
            <person name="Podosokorskaya O.A."/>
            <person name="Elcheninov A.G."/>
            <person name="Maltseva A.I."/>
            <person name="Zayulina K.S."/>
            <person name="Novikov A."/>
            <person name="Merkel A.Y."/>
        </authorList>
    </citation>
    <scope>NUCLEOTIDE SEQUENCE [LARGE SCALE GENOMIC DNA]</scope>
    <source>
        <strain evidence="1 2">38H-sp</strain>
    </source>
</reference>
<organism evidence="1 2">
    <name type="scientific">Rarispira pelagica</name>
    <dbReference type="NCBI Taxonomy" id="3141764"/>
    <lineage>
        <taxon>Bacteria</taxon>
        <taxon>Pseudomonadati</taxon>
        <taxon>Spirochaetota</taxon>
        <taxon>Spirochaetia</taxon>
        <taxon>Winmispirales</taxon>
        <taxon>Winmispiraceae</taxon>
        <taxon>Rarispira</taxon>
    </lineage>
</organism>